<gene>
    <name evidence="2" type="ORF">C801_04033</name>
</gene>
<dbReference type="HOGENOM" id="CLU_059718_0_0_10"/>
<dbReference type="Proteomes" id="UP000014212">
    <property type="component" value="Unassembled WGS sequence"/>
</dbReference>
<protein>
    <submittedName>
        <fullName evidence="2">Conjugative transposon TraN protein</fullName>
    </submittedName>
</protein>
<dbReference type="EMBL" id="ASSO01000014">
    <property type="protein sequence ID" value="EOS05102.1"/>
    <property type="molecule type" value="Genomic_DNA"/>
</dbReference>
<name>R9HM52_BACUN</name>
<keyword evidence="1" id="KW-0732">Signal</keyword>
<reference evidence="2 3" key="1">
    <citation type="submission" date="2013-04" db="EMBL/GenBank/DDBJ databases">
        <title>The Genome Sequence of Bacteroides uniformis dnLKV2.</title>
        <authorList>
            <consortium name="The Broad Institute Genomics Platform"/>
            <consortium name="The Broad Institute Genome Sequencing Center for Infectious Disease"/>
            <person name="Earl A."/>
            <person name="Xavier R."/>
            <person name="Kuhn K."/>
            <person name="Stappenbeck T."/>
            <person name="Walker B."/>
            <person name="Young S."/>
            <person name="Zeng Q."/>
            <person name="Gargeya S."/>
            <person name="Fitzgerald M."/>
            <person name="Haas B."/>
            <person name="Abouelleil A."/>
            <person name="Allen A.W."/>
            <person name="Alvarado L."/>
            <person name="Arachchi H.M."/>
            <person name="Berlin A.M."/>
            <person name="Chapman S.B."/>
            <person name="Gainer-Dewar J."/>
            <person name="Goldberg J."/>
            <person name="Griggs A."/>
            <person name="Gujja S."/>
            <person name="Hansen M."/>
            <person name="Howarth C."/>
            <person name="Imamovic A."/>
            <person name="Ireland A."/>
            <person name="Larimer J."/>
            <person name="McCowan C."/>
            <person name="Murphy C."/>
            <person name="Pearson M."/>
            <person name="Poon T.W."/>
            <person name="Priest M."/>
            <person name="Roberts A."/>
            <person name="Saif S."/>
            <person name="Shea T."/>
            <person name="Sisk P."/>
            <person name="Sykes S."/>
            <person name="Wortman J."/>
            <person name="Nusbaum C."/>
            <person name="Birren B."/>
        </authorList>
    </citation>
    <scope>NUCLEOTIDE SEQUENCE [LARGE SCALE GENOMIC DNA]</scope>
    <source>
        <strain evidence="3">dnLKV2</strain>
    </source>
</reference>
<evidence type="ECO:0000313" key="3">
    <source>
        <dbReference type="Proteomes" id="UP000014212"/>
    </source>
</evidence>
<feature type="chain" id="PRO_5004482775" evidence="1">
    <location>
        <begin position="19"/>
        <end position="364"/>
    </location>
</feature>
<evidence type="ECO:0000256" key="1">
    <source>
        <dbReference type="SAM" id="SignalP"/>
    </source>
</evidence>
<comment type="caution">
    <text evidence="2">The sequence shown here is derived from an EMBL/GenBank/DDBJ whole genome shotgun (WGS) entry which is preliminary data.</text>
</comment>
<feature type="signal peptide" evidence="1">
    <location>
        <begin position="1"/>
        <end position="18"/>
    </location>
</feature>
<dbReference type="PATRIC" id="fig|1235787.3.peg.4098"/>
<sequence>MRALNLFLCLVFSVPCMAQIRPVESREISVNYSKTIHLIFPSAIKYYKSVSDFVVVDNPENVPHILRIKANQDTFKRPTTVSVATEGGFFYSFRVSFSDSLKHTNYFLPDMSNIEPDTLYINERSQTHLIAPDKIVYVDFGDTCIQVRKAENTENIVRMIAKANTLKGFPRQTNVSMATADGKFYTYNVDYMQEPQIFVYEIGKQPQKAPNVILTDNIIPAGERDRVIDKVYKARRGIYNMGIKRNKIIFSVNNIHIYDNLLLFTFELENKTRVPYDIDYIRYYIVDKKTVKLTASQEVDQTPLFAEHYSPRIKGRNTVKYVIAFNKFTIPDDKYFRIEINEKGGGRHIVFDLENKDVVNVTDI</sequence>
<accession>R9HM52</accession>
<proteinExistence type="predicted"/>
<evidence type="ECO:0000313" key="2">
    <source>
        <dbReference type="EMBL" id="EOS05102.1"/>
    </source>
</evidence>
<organism evidence="2 3">
    <name type="scientific">Bacteroides uniformis dnLKV2</name>
    <dbReference type="NCBI Taxonomy" id="1235787"/>
    <lineage>
        <taxon>Bacteria</taxon>
        <taxon>Pseudomonadati</taxon>
        <taxon>Bacteroidota</taxon>
        <taxon>Bacteroidia</taxon>
        <taxon>Bacteroidales</taxon>
        <taxon>Bacteroidaceae</taxon>
        <taxon>Bacteroides</taxon>
    </lineage>
</organism>
<dbReference type="Pfam" id="PF13595">
    <property type="entry name" value="DUF4138"/>
    <property type="match status" value="2"/>
</dbReference>
<dbReference type="NCBIfam" id="TIGR03780">
    <property type="entry name" value="Bac_Flav_CT_N"/>
    <property type="match status" value="1"/>
</dbReference>
<dbReference type="AlphaFoldDB" id="R9HM52"/>
<dbReference type="RefSeq" id="WP_016274461.1">
    <property type="nucleotide sequence ID" value="NZ_KE159491.1"/>
</dbReference>
<dbReference type="InterPro" id="IPR022298">
    <property type="entry name" value="Conjug_transposon_TraN"/>
</dbReference>